<dbReference type="Pfam" id="PF09353">
    <property type="entry name" value="DUF1995"/>
    <property type="match status" value="1"/>
</dbReference>
<dbReference type="InterPro" id="IPR053021">
    <property type="entry name" value="Chloroplast_ADK"/>
</dbReference>
<accession>A0A7S3UH47</accession>
<name>A0A7S3UH47_9CHLO</name>
<reference evidence="2" key="1">
    <citation type="submission" date="2021-01" db="EMBL/GenBank/DDBJ databases">
        <authorList>
            <person name="Corre E."/>
            <person name="Pelletier E."/>
            <person name="Niang G."/>
            <person name="Scheremetjew M."/>
            <person name="Finn R."/>
            <person name="Kale V."/>
            <person name="Holt S."/>
            <person name="Cochrane G."/>
            <person name="Meng A."/>
            <person name="Brown T."/>
            <person name="Cohen L."/>
        </authorList>
    </citation>
    <scope>NUCLEOTIDE SEQUENCE</scope>
    <source>
        <strain evidence="2">CCMP1897</strain>
    </source>
</reference>
<sequence>MEVRTTVGVRPKVAKDRRRRERKGVLGNKRWIGKVGKARCAPRDDDVLPDSLEGAIQQAVEAVGTAVRAGGGRATAEILLPELWDPISGALMADEGDQQKFWEITRYFAELLVRELNVRARVLYPDMGCAAMLKNAWPDAGFEIGCLADRKPVQDTDEIVLIAAPDPQGLEDAKRITNLAEDVPVVLFNPRLVSGDVGIGLNVRRMRANFLKTFVVAYSLRPIGAGSVFRKYPGNWQVFVEETDLPGRYRQVYDSPLRPQGERLDAILEEAMEDEAPSDDQQGGGTSVWNNLGKTMASMQRFMRSLSQ</sequence>
<evidence type="ECO:0000313" key="2">
    <source>
        <dbReference type="EMBL" id="CAE0612510.1"/>
    </source>
</evidence>
<dbReference type="EMBL" id="HBIS01007074">
    <property type="protein sequence ID" value="CAE0612510.1"/>
    <property type="molecule type" value="Transcribed_RNA"/>
</dbReference>
<feature type="domain" description="DUF1995" evidence="1">
    <location>
        <begin position="49"/>
        <end position="265"/>
    </location>
</feature>
<proteinExistence type="predicted"/>
<evidence type="ECO:0000259" key="1">
    <source>
        <dbReference type="Pfam" id="PF09353"/>
    </source>
</evidence>
<dbReference type="PANTHER" id="PTHR35509">
    <property type="entry name" value="DOMAIN PROTEIN, PUTATIVE (DUF1995)-RELATED"/>
    <property type="match status" value="1"/>
</dbReference>
<organism evidence="2">
    <name type="scientific">Picocystis salinarum</name>
    <dbReference type="NCBI Taxonomy" id="88271"/>
    <lineage>
        <taxon>Eukaryota</taxon>
        <taxon>Viridiplantae</taxon>
        <taxon>Chlorophyta</taxon>
        <taxon>Picocystophyceae</taxon>
        <taxon>Picocystales</taxon>
        <taxon>Picocystaceae</taxon>
        <taxon>Picocystis</taxon>
    </lineage>
</organism>
<dbReference type="InterPro" id="IPR018962">
    <property type="entry name" value="DUF1995"/>
</dbReference>
<dbReference type="PANTHER" id="PTHR35509:SF1">
    <property type="entry name" value="DOMAIN PROTEIN, PUTATIVE (DUF1995)-RELATED"/>
    <property type="match status" value="1"/>
</dbReference>
<protein>
    <recommendedName>
        <fullName evidence="1">DUF1995 domain-containing protein</fullName>
    </recommendedName>
</protein>
<dbReference type="AlphaFoldDB" id="A0A7S3UH47"/>
<gene>
    <name evidence="2" type="ORF">PSAL00342_LOCUS6409</name>
</gene>